<proteinExistence type="predicted"/>
<evidence type="ECO:0000313" key="2">
    <source>
        <dbReference type="Proteomes" id="UP001165041"/>
    </source>
</evidence>
<accession>A0A9W6QCK1</accession>
<gene>
    <name evidence="1" type="ORF">Kpho02_69380</name>
</gene>
<dbReference type="RefSeq" id="WP_285740210.1">
    <property type="nucleotide sequence ID" value="NZ_BSSA01000037.1"/>
</dbReference>
<dbReference type="AlphaFoldDB" id="A0A9W6QCK1"/>
<organism evidence="1 2">
    <name type="scientific">Kitasatospora phosalacinea</name>
    <dbReference type="NCBI Taxonomy" id="2065"/>
    <lineage>
        <taxon>Bacteria</taxon>
        <taxon>Bacillati</taxon>
        <taxon>Actinomycetota</taxon>
        <taxon>Actinomycetes</taxon>
        <taxon>Kitasatosporales</taxon>
        <taxon>Streptomycetaceae</taxon>
        <taxon>Kitasatospora</taxon>
    </lineage>
</organism>
<protein>
    <submittedName>
        <fullName evidence="1">Uncharacterized protein</fullName>
    </submittedName>
</protein>
<reference evidence="1" key="1">
    <citation type="submission" date="2023-02" db="EMBL/GenBank/DDBJ databases">
        <title>Kitasatospora phosalacinea NBRC 14627.</title>
        <authorList>
            <person name="Ichikawa N."/>
            <person name="Sato H."/>
            <person name="Tonouchi N."/>
        </authorList>
    </citation>
    <scope>NUCLEOTIDE SEQUENCE</scope>
    <source>
        <strain evidence="1">NBRC 14627</strain>
    </source>
</reference>
<evidence type="ECO:0000313" key="1">
    <source>
        <dbReference type="EMBL" id="GLW74640.1"/>
    </source>
</evidence>
<name>A0A9W6QCK1_9ACTN</name>
<comment type="caution">
    <text evidence="1">The sequence shown here is derived from an EMBL/GenBank/DDBJ whole genome shotgun (WGS) entry which is preliminary data.</text>
</comment>
<sequence length="220" mass="24124">MKDAMWVVDRTSGVRYRGPKDPNQQALDLEFEPDTGPLRRILLDHLASAPAGRTVDQLKTYALPETVYRPTQVIPLLKRMRDDQEIDASPGRIIGASAITAARQEGLFRPARAQQPSLWRMRAAPGQSPATRGSIGGMSGSKKYSISLPENLAETVRAHVGPGGFSAYVAEALEQRVAMDKLREIVADFETDNDELTRTEIEAARAMLRHDHHQAGGTAA</sequence>
<dbReference type="Proteomes" id="UP001165041">
    <property type="component" value="Unassembled WGS sequence"/>
</dbReference>
<dbReference type="EMBL" id="BSSA01000037">
    <property type="protein sequence ID" value="GLW74640.1"/>
    <property type="molecule type" value="Genomic_DNA"/>
</dbReference>